<dbReference type="Pfam" id="PF13359">
    <property type="entry name" value="DDE_Tnp_4"/>
    <property type="match status" value="1"/>
</dbReference>
<dbReference type="Proteomes" id="UP001418222">
    <property type="component" value="Unassembled WGS sequence"/>
</dbReference>
<evidence type="ECO:0008006" key="12">
    <source>
        <dbReference type="Google" id="ProtNLM"/>
    </source>
</evidence>
<evidence type="ECO:0000256" key="6">
    <source>
        <dbReference type="ARBA" id="ARBA00022801"/>
    </source>
</evidence>
<keyword evidence="7" id="KW-0539">Nucleus</keyword>
<comment type="cofactor">
    <cofactor evidence="1">
        <name>a divalent metal cation</name>
        <dbReference type="ChEBI" id="CHEBI:60240"/>
    </cofactor>
</comment>
<keyword evidence="6" id="KW-0378">Hydrolase</keyword>
<dbReference type="GO" id="GO:0016787">
    <property type="term" value="F:hydrolase activity"/>
    <property type="evidence" value="ECO:0007669"/>
    <property type="project" value="UniProtKB-KW"/>
</dbReference>
<dbReference type="PANTHER" id="PTHR22930:SF221">
    <property type="entry name" value="NUCLEASE HARBI1"/>
    <property type="match status" value="1"/>
</dbReference>
<keyword evidence="11" id="KW-1185">Reference proteome</keyword>
<keyword evidence="4" id="KW-0540">Nuclease</keyword>
<evidence type="ECO:0000259" key="8">
    <source>
        <dbReference type="Pfam" id="PF13359"/>
    </source>
</evidence>
<dbReference type="GO" id="GO:0004518">
    <property type="term" value="F:nuclease activity"/>
    <property type="evidence" value="ECO:0007669"/>
    <property type="project" value="UniProtKB-KW"/>
</dbReference>
<dbReference type="InterPro" id="IPR027806">
    <property type="entry name" value="HARBI1_dom"/>
</dbReference>
<dbReference type="GO" id="GO:0046872">
    <property type="term" value="F:metal ion binding"/>
    <property type="evidence" value="ECO:0007669"/>
    <property type="project" value="UniProtKB-KW"/>
</dbReference>
<comment type="similarity">
    <text evidence="3">Belongs to the HARBI1 family.</text>
</comment>
<evidence type="ECO:0000313" key="10">
    <source>
        <dbReference type="EMBL" id="KAK8935450.1"/>
    </source>
</evidence>
<dbReference type="AlphaFoldDB" id="A0AAP0BCW6"/>
<evidence type="ECO:0000313" key="11">
    <source>
        <dbReference type="Proteomes" id="UP001418222"/>
    </source>
</evidence>
<evidence type="ECO:0000256" key="2">
    <source>
        <dbReference type="ARBA" id="ARBA00004123"/>
    </source>
</evidence>
<comment type="caution">
    <text evidence="10">The sequence shown here is derived from an EMBL/GenBank/DDBJ whole genome shotgun (WGS) entry which is preliminary data.</text>
</comment>
<keyword evidence="5" id="KW-0479">Metal-binding</keyword>
<dbReference type="EMBL" id="JBBWWQ010000011">
    <property type="protein sequence ID" value="KAK8935450.1"/>
    <property type="molecule type" value="Genomic_DNA"/>
</dbReference>
<feature type="domain" description="DDE Tnp4" evidence="8">
    <location>
        <begin position="138"/>
        <end position="198"/>
    </location>
</feature>
<feature type="domain" description="DUF8040" evidence="9">
    <location>
        <begin position="16"/>
        <end position="112"/>
    </location>
</feature>
<dbReference type="PANTHER" id="PTHR22930">
    <property type="match status" value="1"/>
</dbReference>
<evidence type="ECO:0000256" key="1">
    <source>
        <dbReference type="ARBA" id="ARBA00001968"/>
    </source>
</evidence>
<comment type="subcellular location">
    <subcellularLocation>
        <location evidence="2">Nucleus</location>
    </subcellularLocation>
</comment>
<dbReference type="InterPro" id="IPR058353">
    <property type="entry name" value="DUF8040"/>
</dbReference>
<dbReference type="Pfam" id="PF26138">
    <property type="entry name" value="DUF8040"/>
    <property type="match status" value="1"/>
</dbReference>
<evidence type="ECO:0000256" key="7">
    <source>
        <dbReference type="ARBA" id="ARBA00023242"/>
    </source>
</evidence>
<organism evidence="10 11">
    <name type="scientific">Platanthera zijinensis</name>
    <dbReference type="NCBI Taxonomy" id="2320716"/>
    <lineage>
        <taxon>Eukaryota</taxon>
        <taxon>Viridiplantae</taxon>
        <taxon>Streptophyta</taxon>
        <taxon>Embryophyta</taxon>
        <taxon>Tracheophyta</taxon>
        <taxon>Spermatophyta</taxon>
        <taxon>Magnoliopsida</taxon>
        <taxon>Liliopsida</taxon>
        <taxon>Asparagales</taxon>
        <taxon>Orchidaceae</taxon>
        <taxon>Orchidoideae</taxon>
        <taxon>Orchideae</taxon>
        <taxon>Orchidinae</taxon>
        <taxon>Platanthera</taxon>
    </lineage>
</organism>
<gene>
    <name evidence="10" type="ORF">KSP39_PZI013603</name>
</gene>
<accession>A0AAP0BCW6</accession>
<evidence type="ECO:0000256" key="4">
    <source>
        <dbReference type="ARBA" id="ARBA00022722"/>
    </source>
</evidence>
<dbReference type="GO" id="GO:0005634">
    <property type="term" value="C:nucleus"/>
    <property type="evidence" value="ECO:0007669"/>
    <property type="project" value="UniProtKB-SubCell"/>
</dbReference>
<proteinExistence type="inferred from homology"/>
<name>A0AAP0BCW6_9ASPA</name>
<evidence type="ECO:0000256" key="3">
    <source>
        <dbReference type="ARBA" id="ARBA00006958"/>
    </source>
</evidence>
<reference evidence="10 11" key="1">
    <citation type="journal article" date="2022" name="Nat. Plants">
        <title>Genomes of leafy and leafless Platanthera orchids illuminate the evolution of mycoheterotrophy.</title>
        <authorList>
            <person name="Li M.H."/>
            <person name="Liu K.W."/>
            <person name="Li Z."/>
            <person name="Lu H.C."/>
            <person name="Ye Q.L."/>
            <person name="Zhang D."/>
            <person name="Wang J.Y."/>
            <person name="Li Y.F."/>
            <person name="Zhong Z.M."/>
            <person name="Liu X."/>
            <person name="Yu X."/>
            <person name="Liu D.K."/>
            <person name="Tu X.D."/>
            <person name="Liu B."/>
            <person name="Hao Y."/>
            <person name="Liao X.Y."/>
            <person name="Jiang Y.T."/>
            <person name="Sun W.H."/>
            <person name="Chen J."/>
            <person name="Chen Y.Q."/>
            <person name="Ai Y."/>
            <person name="Zhai J.W."/>
            <person name="Wu S.S."/>
            <person name="Zhou Z."/>
            <person name="Hsiao Y.Y."/>
            <person name="Wu W.L."/>
            <person name="Chen Y.Y."/>
            <person name="Lin Y.F."/>
            <person name="Hsu J.L."/>
            <person name="Li C.Y."/>
            <person name="Wang Z.W."/>
            <person name="Zhao X."/>
            <person name="Zhong W.Y."/>
            <person name="Ma X.K."/>
            <person name="Ma L."/>
            <person name="Huang J."/>
            <person name="Chen G.Z."/>
            <person name="Huang M.Z."/>
            <person name="Huang L."/>
            <person name="Peng D.H."/>
            <person name="Luo Y.B."/>
            <person name="Zou S.Q."/>
            <person name="Chen S.P."/>
            <person name="Lan S."/>
            <person name="Tsai W.C."/>
            <person name="Van de Peer Y."/>
            <person name="Liu Z.J."/>
        </authorList>
    </citation>
    <scope>NUCLEOTIDE SEQUENCE [LARGE SCALE GENOMIC DNA]</scope>
    <source>
        <strain evidence="10">Lor287</strain>
    </source>
</reference>
<dbReference type="InterPro" id="IPR045249">
    <property type="entry name" value="HARBI1-like"/>
</dbReference>
<evidence type="ECO:0000259" key="9">
    <source>
        <dbReference type="Pfam" id="PF26138"/>
    </source>
</evidence>
<evidence type="ECO:0000256" key="5">
    <source>
        <dbReference type="ARBA" id="ARBA00022723"/>
    </source>
</evidence>
<sequence>MLDYNSHYENRIPCTTSSNTGDKWVRELLNGHPTRFYYNFRMSKQIFLDLLETLVSNYGLEGSRSTTTKEVLAITIYILAHNLTMRECLERFQHSTETISRYFSKGLDALVKLSQDVIAPIDNDDRYMPYFKDCIGAIDGTHVDARIPVKKQVPYIGRHGFPTQNVMAVCDFDMSFTFVMLGWEGSAHDSRIFQSAITNDRWNFPHPPPGNLYKIFSRVQLQLICH</sequence>
<protein>
    <recommendedName>
        <fullName evidence="12">DDE Tnp4 domain-containing protein</fullName>
    </recommendedName>
</protein>